<keyword evidence="2" id="KW-1185">Reference proteome</keyword>
<gene>
    <name evidence="1" type="ORF">HPB47_006645</name>
</gene>
<protein>
    <submittedName>
        <fullName evidence="1">Uncharacterized protein</fullName>
    </submittedName>
</protein>
<evidence type="ECO:0000313" key="1">
    <source>
        <dbReference type="EMBL" id="KAG0416188.1"/>
    </source>
</evidence>
<reference evidence="1 2" key="1">
    <citation type="journal article" date="2020" name="Cell">
        <title>Large-Scale Comparative Analyses of Tick Genomes Elucidate Their Genetic Diversity and Vector Capacities.</title>
        <authorList>
            <consortium name="Tick Genome and Microbiome Consortium (TIGMIC)"/>
            <person name="Jia N."/>
            <person name="Wang J."/>
            <person name="Shi W."/>
            <person name="Du L."/>
            <person name="Sun Y."/>
            <person name="Zhan W."/>
            <person name="Jiang J.F."/>
            <person name="Wang Q."/>
            <person name="Zhang B."/>
            <person name="Ji P."/>
            <person name="Bell-Sakyi L."/>
            <person name="Cui X.M."/>
            <person name="Yuan T.T."/>
            <person name="Jiang B.G."/>
            <person name="Yang W.F."/>
            <person name="Lam T.T."/>
            <person name="Chang Q.C."/>
            <person name="Ding S.J."/>
            <person name="Wang X.J."/>
            <person name="Zhu J.G."/>
            <person name="Ruan X.D."/>
            <person name="Zhao L."/>
            <person name="Wei J.T."/>
            <person name="Ye R.Z."/>
            <person name="Que T.C."/>
            <person name="Du C.H."/>
            <person name="Zhou Y.H."/>
            <person name="Cheng J.X."/>
            <person name="Dai P.F."/>
            <person name="Guo W.B."/>
            <person name="Han X.H."/>
            <person name="Huang E.J."/>
            <person name="Li L.F."/>
            <person name="Wei W."/>
            <person name="Gao Y.C."/>
            <person name="Liu J.Z."/>
            <person name="Shao H.Z."/>
            <person name="Wang X."/>
            <person name="Wang C.C."/>
            <person name="Yang T.C."/>
            <person name="Huo Q.B."/>
            <person name="Li W."/>
            <person name="Chen H.Y."/>
            <person name="Chen S.E."/>
            <person name="Zhou L.G."/>
            <person name="Ni X.B."/>
            <person name="Tian J.H."/>
            <person name="Sheng Y."/>
            <person name="Liu T."/>
            <person name="Pan Y.S."/>
            <person name="Xia L.Y."/>
            <person name="Li J."/>
            <person name="Zhao F."/>
            <person name="Cao W.C."/>
        </authorList>
    </citation>
    <scope>NUCLEOTIDE SEQUENCE [LARGE SCALE GENOMIC DNA]</scope>
    <source>
        <strain evidence="1">Iper-2018</strain>
    </source>
</reference>
<sequence length="138" mass="15169">MAELRSRRVVVPTAVLSDTVEEHLQMILTQTENHHKIQIPRIGCHTSSLTETQQALKANQLLFSVTSALFPVVDPCPQRTPPTVSISALEDSALSEMEEEAGPALTEETGICRSTNLTGTDIEGLMEENRRLRMEGDA</sequence>
<dbReference type="EMBL" id="JABSTQ010010980">
    <property type="protein sequence ID" value="KAG0416188.1"/>
    <property type="molecule type" value="Genomic_DNA"/>
</dbReference>
<organism evidence="1 2">
    <name type="scientific">Ixodes persulcatus</name>
    <name type="common">Taiga tick</name>
    <dbReference type="NCBI Taxonomy" id="34615"/>
    <lineage>
        <taxon>Eukaryota</taxon>
        <taxon>Metazoa</taxon>
        <taxon>Ecdysozoa</taxon>
        <taxon>Arthropoda</taxon>
        <taxon>Chelicerata</taxon>
        <taxon>Arachnida</taxon>
        <taxon>Acari</taxon>
        <taxon>Parasitiformes</taxon>
        <taxon>Ixodida</taxon>
        <taxon>Ixodoidea</taxon>
        <taxon>Ixodidae</taxon>
        <taxon>Ixodinae</taxon>
        <taxon>Ixodes</taxon>
    </lineage>
</organism>
<dbReference type="Proteomes" id="UP000805193">
    <property type="component" value="Unassembled WGS sequence"/>
</dbReference>
<accession>A0AC60P9L8</accession>
<comment type="caution">
    <text evidence="1">The sequence shown here is derived from an EMBL/GenBank/DDBJ whole genome shotgun (WGS) entry which is preliminary data.</text>
</comment>
<name>A0AC60P9L8_IXOPE</name>
<proteinExistence type="predicted"/>
<evidence type="ECO:0000313" key="2">
    <source>
        <dbReference type="Proteomes" id="UP000805193"/>
    </source>
</evidence>